<dbReference type="PANTHER" id="PTHR21228:SF40">
    <property type="entry name" value="LD45607P"/>
    <property type="match status" value="1"/>
</dbReference>
<feature type="domain" description="RNA-editing substrate-binding complex 6 protein" evidence="1">
    <location>
        <begin position="155"/>
        <end position="404"/>
    </location>
</feature>
<gene>
    <name evidence="2" type="ORF">SCF082_LOCUS13776</name>
</gene>
<keyword evidence="3" id="KW-1185">Reference proteome</keyword>
<evidence type="ECO:0000313" key="2">
    <source>
        <dbReference type="EMBL" id="CAK9017742.1"/>
    </source>
</evidence>
<protein>
    <submittedName>
        <fullName evidence="2">Chloroplastic (Protein ALBINO LEAF 1)</fullName>
    </submittedName>
</protein>
<dbReference type="InterPro" id="IPR050870">
    <property type="entry name" value="FAST_kinase"/>
</dbReference>
<comment type="caution">
    <text evidence="2">The sequence shown here is derived from an EMBL/GenBank/DDBJ whole genome shotgun (WGS) entry which is preliminary data.</text>
</comment>
<dbReference type="Pfam" id="PF26188">
    <property type="entry name" value="RESC6"/>
    <property type="match status" value="1"/>
</dbReference>
<organism evidence="2 3">
    <name type="scientific">Durusdinium trenchii</name>
    <dbReference type="NCBI Taxonomy" id="1381693"/>
    <lineage>
        <taxon>Eukaryota</taxon>
        <taxon>Sar</taxon>
        <taxon>Alveolata</taxon>
        <taxon>Dinophyceae</taxon>
        <taxon>Suessiales</taxon>
        <taxon>Symbiodiniaceae</taxon>
        <taxon>Durusdinium</taxon>
    </lineage>
</organism>
<accession>A0ABP0JTG9</accession>
<reference evidence="2 3" key="1">
    <citation type="submission" date="2024-02" db="EMBL/GenBank/DDBJ databases">
        <authorList>
            <person name="Chen Y."/>
            <person name="Shah S."/>
            <person name="Dougan E. K."/>
            <person name="Thang M."/>
            <person name="Chan C."/>
        </authorList>
    </citation>
    <scope>NUCLEOTIDE SEQUENCE [LARGE SCALE GENOMIC DNA]</scope>
</reference>
<dbReference type="InterPro" id="IPR058917">
    <property type="entry name" value="RESC6_dom"/>
</dbReference>
<dbReference type="Proteomes" id="UP001642464">
    <property type="component" value="Unassembled WGS sequence"/>
</dbReference>
<dbReference type="PANTHER" id="PTHR21228">
    <property type="entry name" value="FAST LEU-RICH DOMAIN-CONTAINING"/>
    <property type="match status" value="1"/>
</dbReference>
<proteinExistence type="predicted"/>
<evidence type="ECO:0000313" key="3">
    <source>
        <dbReference type="Proteomes" id="UP001642464"/>
    </source>
</evidence>
<evidence type="ECO:0000259" key="1">
    <source>
        <dbReference type="Pfam" id="PF26188"/>
    </source>
</evidence>
<name>A0ABP0JTG9_9DINO</name>
<dbReference type="EMBL" id="CAXAMM010008557">
    <property type="protein sequence ID" value="CAK9017742.1"/>
    <property type="molecule type" value="Genomic_DNA"/>
</dbReference>
<sequence>MGETKSSIYSRICSIESRSSNASLHLVFVRAFEQEDFSEFLNLVQGSFGGADELDVASATTALHRLARRWSREGPGLAGSDRSVRQTLDVLALLSQSLAKTFRSKPFAGSGLQPRHMAITAWAVASLIRCRALKLCGADFARLLGALGEAAVPQLPEFDGQSLSNLLWGLAVARQVHRRVFFVASRRAIQLLKRGDLVGQNLSNVLWSFSQARLPNHALFEEAARHPEIFAESHQPSPQHITNILWAFSRIHGKIGMFRDFFDAGAEAAISKLHLFKTQELANILWTFANQTLHHDGLFSAVADHARGRIAEFENFDLSQLLWSFAKVWWRDEELLREAAQDMLHGKTRRLKQMCAQDLGCVLWAFAMLQWQDAGLFEALAQAVRQHFATLKPLDVGNVAWALAVSEQMDVQTAKLIADHVLSVAGFGTAEGQKLKQLRGTFAEQDEKVSAMRQELALLEAWVGELQLEHLGPDFTQRLAAECELWQPSRAEEGREVLAWVAFSLDLEADNQRAFISEPGQIVTYGRADREFCPHWQAAEKLLMPLTTTSHSRGGHAERVAMLQVFSAALKCADQLGGNCDLMGDVWLHISHWPCISCMAVLCQVLALAPDVRLHVSWEGFTPHSEPHAPTGDAWTASETKSRAGATGRGVGLKAEVDHKDRAACAEIYSQIRSAVKVGMDYLLSAREDDPFEDMPGRYAWEQATGVQAPSFDLRKWGPAKLRTEGPDDGQTLSDKELQALQLAPVRQEVLYSLPANMTWQWKRLPQNSFDPFRKCWSDSVVDPATQMPGRGWHGTLVSCSSVHRWGRRANAGMLTGCFLET</sequence>